<sequence length="165" mass="18173">MMRMLVVTGMLALVCGPAAAEQSQARFTQGVQICHDFGSDAFFVQDRLEEQGWVANFSDYYSATILYSPGRTVWVIPPAEEAKMPVTCTVISGSVSIFQAEASVQMTVSNSNKKYQLLSHQGCSEFDFNGATKIRIWSDGQDHFCNDPNSAKVEVITYRNPVAGQ</sequence>
<gene>
    <name evidence="2" type="ORF">SAMN06265368_2282</name>
</gene>
<feature type="chain" id="PRO_5012199675" evidence="1">
    <location>
        <begin position="21"/>
        <end position="165"/>
    </location>
</feature>
<proteinExistence type="predicted"/>
<dbReference type="RefSeq" id="WP_141401228.1">
    <property type="nucleotide sequence ID" value="NZ_OBEL01000002.1"/>
</dbReference>
<feature type="signal peptide" evidence="1">
    <location>
        <begin position="1"/>
        <end position="20"/>
    </location>
</feature>
<dbReference type="AlphaFoldDB" id="A0A285PBU2"/>
<evidence type="ECO:0000256" key="1">
    <source>
        <dbReference type="SAM" id="SignalP"/>
    </source>
</evidence>
<dbReference type="OrthoDB" id="8446700at2"/>
<dbReference type="Proteomes" id="UP000219439">
    <property type="component" value="Unassembled WGS sequence"/>
</dbReference>
<name>A0A285PBU2_9HYPH</name>
<evidence type="ECO:0000313" key="2">
    <source>
        <dbReference type="EMBL" id="SNZ19202.1"/>
    </source>
</evidence>
<keyword evidence="3" id="KW-1185">Reference proteome</keyword>
<evidence type="ECO:0000313" key="3">
    <source>
        <dbReference type="Proteomes" id="UP000219439"/>
    </source>
</evidence>
<accession>A0A285PBU2</accession>
<protein>
    <submittedName>
        <fullName evidence="2">Uncharacterized protein</fullName>
    </submittedName>
</protein>
<keyword evidence="1" id="KW-0732">Signal</keyword>
<reference evidence="2 3" key="1">
    <citation type="submission" date="2017-09" db="EMBL/GenBank/DDBJ databases">
        <authorList>
            <person name="Ehlers B."/>
            <person name="Leendertz F.H."/>
        </authorList>
    </citation>
    <scope>NUCLEOTIDE SEQUENCE [LARGE SCALE GENOMIC DNA]</scope>
    <source>
        <strain evidence="2 3">DSM 18289</strain>
    </source>
</reference>
<dbReference type="EMBL" id="OBEL01000002">
    <property type="protein sequence ID" value="SNZ19202.1"/>
    <property type="molecule type" value="Genomic_DNA"/>
</dbReference>
<organism evidence="2 3">
    <name type="scientific">Cohaesibacter gelatinilyticus</name>
    <dbReference type="NCBI Taxonomy" id="372072"/>
    <lineage>
        <taxon>Bacteria</taxon>
        <taxon>Pseudomonadati</taxon>
        <taxon>Pseudomonadota</taxon>
        <taxon>Alphaproteobacteria</taxon>
        <taxon>Hyphomicrobiales</taxon>
        <taxon>Cohaesibacteraceae</taxon>
    </lineage>
</organism>